<dbReference type="InterPro" id="IPR014043">
    <property type="entry name" value="Acyl_transferase_dom"/>
</dbReference>
<evidence type="ECO:0000313" key="4">
    <source>
        <dbReference type="EMBL" id="SVE47455.1"/>
    </source>
</evidence>
<keyword evidence="1" id="KW-0596">Phosphopantetheine</keyword>
<evidence type="ECO:0000256" key="2">
    <source>
        <dbReference type="ARBA" id="ARBA00022553"/>
    </source>
</evidence>
<protein>
    <recommendedName>
        <fullName evidence="3">Malonyl-CoA:ACP transacylase (MAT) domain-containing protein</fullName>
    </recommendedName>
</protein>
<dbReference type="GO" id="GO:0005737">
    <property type="term" value="C:cytoplasm"/>
    <property type="evidence" value="ECO:0007669"/>
    <property type="project" value="TreeGrafter"/>
</dbReference>
<dbReference type="InterPro" id="IPR050091">
    <property type="entry name" value="PKS_NRPS_Biosynth_Enz"/>
</dbReference>
<dbReference type="InterPro" id="IPR001227">
    <property type="entry name" value="Ac_transferase_dom_sf"/>
</dbReference>
<keyword evidence="2" id="KW-0597">Phosphoprotein</keyword>
<dbReference type="EMBL" id="UINC01219810">
    <property type="protein sequence ID" value="SVE47455.1"/>
    <property type="molecule type" value="Genomic_DNA"/>
</dbReference>
<feature type="non-terminal residue" evidence="4">
    <location>
        <position position="234"/>
    </location>
</feature>
<dbReference type="AlphaFoldDB" id="A0A383DTA5"/>
<name>A0A383DTA5_9ZZZZ</name>
<dbReference type="Gene3D" id="3.40.366.10">
    <property type="entry name" value="Malonyl-Coenzyme A Acyl Carrier Protein, domain 2"/>
    <property type="match status" value="1"/>
</dbReference>
<accession>A0A383DTA5</accession>
<dbReference type="PANTHER" id="PTHR43775">
    <property type="entry name" value="FATTY ACID SYNTHASE"/>
    <property type="match status" value="1"/>
</dbReference>
<reference evidence="4" key="1">
    <citation type="submission" date="2018-05" db="EMBL/GenBank/DDBJ databases">
        <authorList>
            <person name="Lanie J.A."/>
            <person name="Ng W.-L."/>
            <person name="Kazmierczak K.M."/>
            <person name="Andrzejewski T.M."/>
            <person name="Davidsen T.M."/>
            <person name="Wayne K.J."/>
            <person name="Tettelin H."/>
            <person name="Glass J.I."/>
            <person name="Rusch D."/>
            <person name="Podicherti R."/>
            <person name="Tsui H.-C.T."/>
            <person name="Winkler M.E."/>
        </authorList>
    </citation>
    <scope>NUCLEOTIDE SEQUENCE</scope>
</reference>
<proteinExistence type="predicted"/>
<dbReference type="SMART" id="SM00827">
    <property type="entry name" value="PKS_AT"/>
    <property type="match status" value="1"/>
</dbReference>
<feature type="domain" description="Malonyl-CoA:ACP transacylase (MAT)" evidence="3">
    <location>
        <begin position="55"/>
        <end position="234"/>
    </location>
</feature>
<dbReference type="InterPro" id="IPR016035">
    <property type="entry name" value="Acyl_Trfase/lysoPLipase"/>
</dbReference>
<dbReference type="GO" id="GO:0005886">
    <property type="term" value="C:plasma membrane"/>
    <property type="evidence" value="ECO:0007669"/>
    <property type="project" value="TreeGrafter"/>
</dbReference>
<dbReference type="GO" id="GO:0004312">
    <property type="term" value="F:fatty acid synthase activity"/>
    <property type="evidence" value="ECO:0007669"/>
    <property type="project" value="TreeGrafter"/>
</dbReference>
<dbReference type="PANTHER" id="PTHR43775:SF37">
    <property type="entry name" value="SI:DKEY-61P9.11"/>
    <property type="match status" value="1"/>
</dbReference>
<dbReference type="Pfam" id="PF00698">
    <property type="entry name" value="Acyl_transf_1"/>
    <property type="match status" value="1"/>
</dbReference>
<feature type="non-terminal residue" evidence="4">
    <location>
        <position position="1"/>
    </location>
</feature>
<organism evidence="4">
    <name type="scientific">marine metagenome</name>
    <dbReference type="NCBI Taxonomy" id="408172"/>
    <lineage>
        <taxon>unclassified sequences</taxon>
        <taxon>metagenomes</taxon>
        <taxon>ecological metagenomes</taxon>
    </lineage>
</organism>
<evidence type="ECO:0000256" key="1">
    <source>
        <dbReference type="ARBA" id="ARBA00022450"/>
    </source>
</evidence>
<dbReference type="SUPFAM" id="SSF52151">
    <property type="entry name" value="FabD/lysophospholipase-like"/>
    <property type="match status" value="1"/>
</dbReference>
<evidence type="ECO:0000259" key="3">
    <source>
        <dbReference type="SMART" id="SM00827"/>
    </source>
</evidence>
<sequence>LQTAALMRTHFPSRVAIRGGERAAMMAALDALAADQPHADVLVGEARTRGKVVFVFPGQGSQWAGMGKALMESAPVFAQAIADCDAALEPLTGWSLTKVLRGDDDAASLDRVDVVQPALFAMTVGLSALWRSLGVEPSAVVGHSQGEVGAAVVAGALSLEDAAKVVAARSRLVKRLSGKGGMAVVELAVDAVTERLTDWEGKLSIAVVNTPTSTVVSGDTDAIDAIAAQFESEG</sequence>
<gene>
    <name evidence="4" type="ORF">METZ01_LOCUS500309</name>
</gene>
<dbReference type="GO" id="GO:0071770">
    <property type="term" value="P:DIM/DIP cell wall layer assembly"/>
    <property type="evidence" value="ECO:0007669"/>
    <property type="project" value="TreeGrafter"/>
</dbReference>
<dbReference type="GO" id="GO:0006633">
    <property type="term" value="P:fatty acid biosynthetic process"/>
    <property type="evidence" value="ECO:0007669"/>
    <property type="project" value="TreeGrafter"/>
</dbReference>